<reference evidence="7" key="1">
    <citation type="journal article" date="2023" name="IScience">
        <title>Live-bearing cockroach genome reveals convergent evolutionary mechanisms linked to viviparity in insects and beyond.</title>
        <authorList>
            <person name="Fouks B."/>
            <person name="Harrison M.C."/>
            <person name="Mikhailova A.A."/>
            <person name="Marchal E."/>
            <person name="English S."/>
            <person name="Carruthers M."/>
            <person name="Jennings E.C."/>
            <person name="Chiamaka E.L."/>
            <person name="Frigard R.A."/>
            <person name="Pippel M."/>
            <person name="Attardo G.M."/>
            <person name="Benoit J.B."/>
            <person name="Bornberg-Bauer E."/>
            <person name="Tobe S.S."/>
        </authorList>
    </citation>
    <scope>NUCLEOTIDE SEQUENCE</scope>
    <source>
        <strain evidence="7">Stay&amp;Tobe</strain>
    </source>
</reference>
<dbReference type="InterPro" id="IPR003914">
    <property type="entry name" value="Rabaptin"/>
</dbReference>
<keyword evidence="4" id="KW-0175">Coiled coil</keyword>
<feature type="non-terminal residue" evidence="7">
    <location>
        <position position="1"/>
    </location>
</feature>
<dbReference type="Proteomes" id="UP001233999">
    <property type="component" value="Unassembled WGS sequence"/>
</dbReference>
<feature type="coiled-coil region" evidence="4">
    <location>
        <begin position="48"/>
        <end position="75"/>
    </location>
</feature>
<dbReference type="InterPro" id="IPR000306">
    <property type="entry name" value="Znf_FYVE"/>
</dbReference>
<organism evidence="7 8">
    <name type="scientific">Diploptera punctata</name>
    <name type="common">Pacific beetle cockroach</name>
    <dbReference type="NCBI Taxonomy" id="6984"/>
    <lineage>
        <taxon>Eukaryota</taxon>
        <taxon>Metazoa</taxon>
        <taxon>Ecdysozoa</taxon>
        <taxon>Arthropoda</taxon>
        <taxon>Hexapoda</taxon>
        <taxon>Insecta</taxon>
        <taxon>Pterygota</taxon>
        <taxon>Neoptera</taxon>
        <taxon>Polyneoptera</taxon>
        <taxon>Dictyoptera</taxon>
        <taxon>Blattodea</taxon>
        <taxon>Blaberoidea</taxon>
        <taxon>Blaberidae</taxon>
        <taxon>Diplopterinae</taxon>
        <taxon>Diploptera</taxon>
    </lineage>
</organism>
<comment type="caution">
    <text evidence="7">The sequence shown here is derived from an EMBL/GenBank/DDBJ whole genome shotgun (WGS) entry which is preliminary data.</text>
</comment>
<dbReference type="InterPro" id="IPR011011">
    <property type="entry name" value="Znf_FYVE_PHD"/>
</dbReference>
<keyword evidence="1" id="KW-0479">Metal-binding</keyword>
<keyword evidence="8" id="KW-1185">Reference proteome</keyword>
<evidence type="ECO:0000256" key="3">
    <source>
        <dbReference type="ARBA" id="ARBA00022833"/>
    </source>
</evidence>
<name>A0AAD8E2T6_DIPPU</name>
<feature type="domain" description="Rabaptin GTPase-Rab5 binding" evidence="6">
    <location>
        <begin position="29"/>
        <end position="97"/>
    </location>
</feature>
<keyword evidence="2" id="KW-0863">Zinc-finger</keyword>
<dbReference type="GO" id="GO:0006897">
    <property type="term" value="P:endocytosis"/>
    <property type="evidence" value="ECO:0007669"/>
    <property type="project" value="InterPro"/>
</dbReference>
<keyword evidence="3" id="KW-0862">Zinc</keyword>
<protein>
    <submittedName>
        <fullName evidence="7">Uncharacterized protein</fullName>
    </submittedName>
</protein>
<dbReference type="AlphaFoldDB" id="A0AAD8E2T6"/>
<accession>A0AAD8E2T6</accession>
<dbReference type="SUPFAM" id="SSF57903">
    <property type="entry name" value="FYVE/PHD zinc finger"/>
    <property type="match status" value="1"/>
</dbReference>
<evidence type="ECO:0000256" key="1">
    <source>
        <dbReference type="ARBA" id="ARBA00022723"/>
    </source>
</evidence>
<dbReference type="SUPFAM" id="SSF103652">
    <property type="entry name" value="G protein-binding domain"/>
    <property type="match status" value="1"/>
</dbReference>
<dbReference type="EMBL" id="JASPKZ010010165">
    <property type="protein sequence ID" value="KAJ9575188.1"/>
    <property type="molecule type" value="Genomic_DNA"/>
</dbReference>
<evidence type="ECO:0000313" key="7">
    <source>
        <dbReference type="EMBL" id="KAJ9575188.1"/>
    </source>
</evidence>
<dbReference type="GO" id="GO:0008270">
    <property type="term" value="F:zinc ion binding"/>
    <property type="evidence" value="ECO:0007669"/>
    <property type="project" value="UniProtKB-KW"/>
</dbReference>
<evidence type="ECO:0000259" key="6">
    <source>
        <dbReference type="Pfam" id="PF09311"/>
    </source>
</evidence>
<dbReference type="Gene3D" id="1.20.5.730">
    <property type="entry name" value="Single helix bin"/>
    <property type="match status" value="1"/>
</dbReference>
<reference evidence="7" key="2">
    <citation type="submission" date="2023-05" db="EMBL/GenBank/DDBJ databases">
        <authorList>
            <person name="Fouks B."/>
        </authorList>
    </citation>
    <scope>NUCLEOTIDE SEQUENCE</scope>
    <source>
        <strain evidence="7">Stay&amp;Tobe</strain>
        <tissue evidence="7">Testes</tissue>
    </source>
</reference>
<sequence length="133" mass="15991">MINRSNLEKEEPPMKKYRKFTYHPWVHNKFQNIFEKFNIKLAPKNNYSKQLEEQLSELRSRVGSLQQELDNSEAVQKDFVRLSQSLQVQLERIREADTQVRWQHEDDVEECQGCKTGFSFTRSKLHCQHCVLY</sequence>
<evidence type="ECO:0000259" key="5">
    <source>
        <dbReference type="Pfam" id="PF01363"/>
    </source>
</evidence>
<evidence type="ECO:0000256" key="4">
    <source>
        <dbReference type="SAM" id="Coils"/>
    </source>
</evidence>
<dbReference type="GO" id="GO:0005096">
    <property type="term" value="F:GTPase activator activity"/>
    <property type="evidence" value="ECO:0007669"/>
    <property type="project" value="InterPro"/>
</dbReference>
<dbReference type="Pfam" id="PF09311">
    <property type="entry name" value="Rab5-bind"/>
    <property type="match status" value="1"/>
</dbReference>
<dbReference type="PANTHER" id="PTHR31179">
    <property type="entry name" value="RAB GTPASE-BINDING EFFECTOR PROTEIN"/>
    <property type="match status" value="1"/>
</dbReference>
<dbReference type="FunFam" id="1.20.5.730:FF:000005">
    <property type="entry name" value="RABaptiN (Rab effector)"/>
    <property type="match status" value="1"/>
</dbReference>
<dbReference type="PANTHER" id="PTHR31179:SF7">
    <property type="entry name" value="FYVE-TYPE DOMAIN-CONTAINING PROTEIN"/>
    <property type="match status" value="1"/>
</dbReference>
<dbReference type="InterPro" id="IPR015390">
    <property type="entry name" value="Rabaptin_Rab5-bd_dom"/>
</dbReference>
<evidence type="ECO:0000256" key="2">
    <source>
        <dbReference type="ARBA" id="ARBA00022771"/>
    </source>
</evidence>
<evidence type="ECO:0000313" key="8">
    <source>
        <dbReference type="Proteomes" id="UP001233999"/>
    </source>
</evidence>
<dbReference type="Pfam" id="PF01363">
    <property type="entry name" value="FYVE"/>
    <property type="match status" value="1"/>
</dbReference>
<proteinExistence type="predicted"/>
<feature type="domain" description="FYVE zinc finger" evidence="5">
    <location>
        <begin position="101"/>
        <end position="130"/>
    </location>
</feature>
<gene>
    <name evidence="7" type="ORF">L9F63_025860</name>
</gene>